<keyword evidence="7" id="KW-1185">Reference proteome</keyword>
<protein>
    <recommendedName>
        <fullName evidence="3">17 kDa surface antigen</fullName>
    </recommendedName>
</protein>
<organism evidence="6 7">
    <name type="scientific">Aliiroseovarius salicola</name>
    <dbReference type="NCBI Taxonomy" id="3009082"/>
    <lineage>
        <taxon>Bacteria</taxon>
        <taxon>Pseudomonadati</taxon>
        <taxon>Pseudomonadota</taxon>
        <taxon>Alphaproteobacteria</taxon>
        <taxon>Rhodobacterales</taxon>
        <taxon>Paracoccaceae</taxon>
        <taxon>Aliiroseovarius</taxon>
    </lineage>
</organism>
<dbReference type="Proteomes" id="UP001528040">
    <property type="component" value="Unassembled WGS sequence"/>
</dbReference>
<sequence length="90" mass="9110">MYKPIIILTLAAGLGLTGCQRLPDDQQRVIATASGAVAGLALADLLGANKNWKVVGTLAGAAAGNLIARNAEKNQCAYSDGKGGYYTGAC</sequence>
<gene>
    <name evidence="6" type="ORF">O2N63_08845</name>
</gene>
<keyword evidence="4" id="KW-0449">Lipoprotein</keyword>
<evidence type="ECO:0000313" key="6">
    <source>
        <dbReference type="EMBL" id="MDA5094195.1"/>
    </source>
</evidence>
<proteinExistence type="inferred from homology"/>
<dbReference type="EMBL" id="JAQIIO010000004">
    <property type="protein sequence ID" value="MDA5094195.1"/>
    <property type="molecule type" value="Genomic_DNA"/>
</dbReference>
<name>A0ABT4W2J4_9RHOB</name>
<evidence type="ECO:0000256" key="1">
    <source>
        <dbReference type="ARBA" id="ARBA00004459"/>
    </source>
</evidence>
<evidence type="ECO:0000256" key="3">
    <source>
        <dbReference type="ARBA" id="ARBA00015281"/>
    </source>
</evidence>
<reference evidence="6 7" key="1">
    <citation type="submission" date="2023-01" db="EMBL/GenBank/DDBJ databases">
        <authorList>
            <person name="Yoon J.-W."/>
        </authorList>
    </citation>
    <scope>NUCLEOTIDE SEQUENCE [LARGE SCALE GENOMIC DNA]</scope>
    <source>
        <strain evidence="6 7">KMU-50</strain>
    </source>
</reference>
<evidence type="ECO:0000256" key="2">
    <source>
        <dbReference type="ARBA" id="ARBA00008681"/>
    </source>
</evidence>
<evidence type="ECO:0000313" key="7">
    <source>
        <dbReference type="Proteomes" id="UP001528040"/>
    </source>
</evidence>
<dbReference type="InterPro" id="IPR008816">
    <property type="entry name" value="Gly_zipper_2TM_dom"/>
</dbReference>
<evidence type="ECO:0000259" key="5">
    <source>
        <dbReference type="Pfam" id="PF05433"/>
    </source>
</evidence>
<feature type="domain" description="Glycine zipper 2TM" evidence="5">
    <location>
        <begin position="31"/>
        <end position="71"/>
    </location>
</feature>
<dbReference type="PROSITE" id="PS51257">
    <property type="entry name" value="PROKAR_LIPOPROTEIN"/>
    <property type="match status" value="1"/>
</dbReference>
<accession>A0ABT4W2J4</accession>
<comment type="similarity">
    <text evidence="2">Belongs to the rickettsiale 17 kDa surface antigen family.</text>
</comment>
<comment type="subcellular location">
    <subcellularLocation>
        <location evidence="1">Cell outer membrane</location>
        <topology evidence="1">Lipid-anchor</topology>
    </subcellularLocation>
</comment>
<comment type="caution">
    <text evidence="6">The sequence shown here is derived from an EMBL/GenBank/DDBJ whole genome shotgun (WGS) entry which is preliminary data.</text>
</comment>
<dbReference type="Pfam" id="PF05433">
    <property type="entry name" value="Rick_17kDa_Anti"/>
    <property type="match status" value="1"/>
</dbReference>
<dbReference type="RefSeq" id="WP_271053906.1">
    <property type="nucleotide sequence ID" value="NZ_JAQIIO010000004.1"/>
</dbReference>
<evidence type="ECO:0000256" key="4">
    <source>
        <dbReference type="ARBA" id="ARBA00023288"/>
    </source>
</evidence>